<evidence type="ECO:0000256" key="1">
    <source>
        <dbReference type="SAM" id="MobiDB-lite"/>
    </source>
</evidence>
<accession>A0ABU8B752</accession>
<gene>
    <name evidence="2" type="ORF">V1286_001501</name>
</gene>
<feature type="region of interest" description="Disordered" evidence="1">
    <location>
        <begin position="152"/>
        <end position="181"/>
    </location>
</feature>
<evidence type="ECO:0000313" key="2">
    <source>
        <dbReference type="EMBL" id="MEH2553972.1"/>
    </source>
</evidence>
<organism evidence="2 3">
    <name type="scientific">Bradyrhizobium algeriense</name>
    <dbReference type="NCBI Taxonomy" id="634784"/>
    <lineage>
        <taxon>Bacteria</taxon>
        <taxon>Pseudomonadati</taxon>
        <taxon>Pseudomonadota</taxon>
        <taxon>Alphaproteobacteria</taxon>
        <taxon>Hyphomicrobiales</taxon>
        <taxon>Nitrobacteraceae</taxon>
        <taxon>Bradyrhizobium</taxon>
    </lineage>
</organism>
<evidence type="ECO:0000313" key="3">
    <source>
        <dbReference type="Proteomes" id="UP001364224"/>
    </source>
</evidence>
<proteinExistence type="predicted"/>
<name>A0ABU8B752_9BRAD</name>
<keyword evidence="3" id="KW-1185">Reference proteome</keyword>
<sequence length="181" mass="19638">MRWTRELRLTCAARAYGEVVWFGRRGAGVKRAIRSAGDGGKRAVLREEHEVSRKAIAQGRPECSRCPVCSCAILFAQIARETAGAASTRSSLRPLIGEGRSSPANLGRNASRDRETISTSLRAQRSNPSLRLPRYGLLRGACHPAALRADRVARNDGEGNGAQSELPDRRNQCSPAFLAKA</sequence>
<reference evidence="2 3" key="1">
    <citation type="submission" date="2024-02" db="EMBL/GenBank/DDBJ databases">
        <title>Adaptive strategies in a cosmopolitan and abundant soil bacterium.</title>
        <authorList>
            <person name="Carini P."/>
        </authorList>
    </citation>
    <scope>NUCLEOTIDE SEQUENCE [LARGE SCALE GENOMIC DNA]</scope>
    <source>
        <strain evidence="2 3">AZCC 1608</strain>
    </source>
</reference>
<dbReference type="EMBL" id="JAZHRV010000001">
    <property type="protein sequence ID" value="MEH2553972.1"/>
    <property type="molecule type" value="Genomic_DNA"/>
</dbReference>
<dbReference type="Proteomes" id="UP001364224">
    <property type="component" value="Unassembled WGS sequence"/>
</dbReference>
<protein>
    <submittedName>
        <fullName evidence="2">Uncharacterized protein</fullName>
    </submittedName>
</protein>
<comment type="caution">
    <text evidence="2">The sequence shown here is derived from an EMBL/GenBank/DDBJ whole genome shotgun (WGS) entry which is preliminary data.</text>
</comment>
<feature type="region of interest" description="Disordered" evidence="1">
    <location>
        <begin position="93"/>
        <end position="125"/>
    </location>
</feature>